<accession>A0ABS5PET1</accession>
<evidence type="ECO:0008006" key="3">
    <source>
        <dbReference type="Google" id="ProtNLM"/>
    </source>
</evidence>
<dbReference type="RefSeq" id="WP_213303659.1">
    <property type="nucleotide sequence ID" value="NZ_JAGYVZ010000017.1"/>
</dbReference>
<proteinExistence type="predicted"/>
<dbReference type="Proteomes" id="UP000722625">
    <property type="component" value="Unassembled WGS sequence"/>
</dbReference>
<protein>
    <recommendedName>
        <fullName evidence="3">NERD domain-containing protein</fullName>
    </recommendedName>
</protein>
<gene>
    <name evidence="1" type="ORF">KHA90_17480</name>
</gene>
<evidence type="ECO:0000313" key="1">
    <source>
        <dbReference type="EMBL" id="MBS7232813.1"/>
    </source>
</evidence>
<comment type="caution">
    <text evidence="1">The sequence shown here is derived from an EMBL/GenBank/DDBJ whole genome shotgun (WGS) entry which is preliminary data.</text>
</comment>
<evidence type="ECO:0000313" key="2">
    <source>
        <dbReference type="Proteomes" id="UP000722625"/>
    </source>
</evidence>
<organism evidence="1 2">
    <name type="scientific">Flavobacterium psychroterrae</name>
    <dbReference type="NCBI Taxonomy" id="2133767"/>
    <lineage>
        <taxon>Bacteria</taxon>
        <taxon>Pseudomonadati</taxon>
        <taxon>Bacteroidota</taxon>
        <taxon>Flavobacteriia</taxon>
        <taxon>Flavobacteriales</taxon>
        <taxon>Flavobacteriaceae</taxon>
        <taxon>Flavobacterium</taxon>
    </lineage>
</organism>
<name>A0ABS5PET1_9FLAO</name>
<sequence length="506" mass="60782">MFNSNQNNKIYSLYTPFRNLLRKLNQIDSIYVIWCYSRNFTFNLEIPQDIELPAGFVMNDKIDNRRYYGVPEYEQEFLLKQILINCDNKHSKISIRNRERLSKIINYSRKTLSEGISKISIDGLELEEDFLIEFHRMAHRQFSWQKSFNLNIIFRYYKIYCNEELKIIIEKRFKMSPFEIFIIGFFLFRHTANTFRLPLPFKSDFDMISNEKLDVFFQNFSITTDDAKKELKESQQMNENLFYSYNPLHAKPILIFENTFICPMHLLLFWQITNGLYYSIVNELGFENAYGNAFENYIGEVLYNTINNNDIGIYPEEKYGKKEKRTTDWILLDSKAILFIECKTKRLTIGSKTELDIKKGLVRDLKKMAGFVAQVYKTYLDYRHNEYPTLKFDKTLEFIPLVLTLETWYINFNPRIMLILNNYIVSEFEREKLDQELLSKFPYHLRSCEDFEKDIQIINTVGIKKYFEMIKSNTLNDYCKDFPYVYQFAETFKETFLDPLKETYKG</sequence>
<reference evidence="1 2" key="1">
    <citation type="journal article" date="2018" name="Int. J. Syst. Evol. Microbiol.">
        <title>Flavobacterium chryseum sp. nov. and Flavobacterium psychroterrae sp. nov., novel environmental bacteria isolated from Antarctica.</title>
        <authorList>
            <person name="Kralova S."/>
            <person name="Svec P."/>
            <person name="Busse H.J."/>
            <person name="Stankova E."/>
            <person name="Vaczi P."/>
            <person name="Sedlacek I."/>
        </authorList>
    </citation>
    <scope>NUCLEOTIDE SEQUENCE [LARGE SCALE GENOMIC DNA]</scope>
    <source>
        <strain evidence="1 2">CCM 8827</strain>
    </source>
</reference>
<dbReference type="EMBL" id="JAGYVZ010000017">
    <property type="protein sequence ID" value="MBS7232813.1"/>
    <property type="molecule type" value="Genomic_DNA"/>
</dbReference>
<keyword evidence="2" id="KW-1185">Reference proteome</keyword>